<dbReference type="AlphaFoldDB" id="A0A915D2F8"/>
<dbReference type="InterPro" id="IPR011004">
    <property type="entry name" value="Trimer_LpxA-like_sf"/>
</dbReference>
<proteinExistence type="predicted"/>
<evidence type="ECO:0000313" key="2">
    <source>
        <dbReference type="WBParaSite" id="jg14725"/>
    </source>
</evidence>
<dbReference type="Proteomes" id="UP000887574">
    <property type="component" value="Unplaced"/>
</dbReference>
<name>A0A915D2F8_9BILA</name>
<organism evidence="1 2">
    <name type="scientific">Ditylenchus dipsaci</name>
    <dbReference type="NCBI Taxonomy" id="166011"/>
    <lineage>
        <taxon>Eukaryota</taxon>
        <taxon>Metazoa</taxon>
        <taxon>Ecdysozoa</taxon>
        <taxon>Nematoda</taxon>
        <taxon>Chromadorea</taxon>
        <taxon>Rhabditida</taxon>
        <taxon>Tylenchina</taxon>
        <taxon>Tylenchomorpha</taxon>
        <taxon>Sphaerularioidea</taxon>
        <taxon>Anguinidae</taxon>
        <taxon>Anguininae</taxon>
        <taxon>Ditylenchus</taxon>
    </lineage>
</organism>
<dbReference type="Gene3D" id="2.160.10.10">
    <property type="entry name" value="Hexapeptide repeat proteins"/>
    <property type="match status" value="1"/>
</dbReference>
<protein>
    <submittedName>
        <fullName evidence="2">Uncharacterized protein</fullName>
    </submittedName>
</protein>
<keyword evidence="1" id="KW-1185">Reference proteome</keyword>
<sequence length="80" mass="8980">MIQSTSRTFRATEGCLKDLQGLLSYFAKLCRNARRCYPPFSVVSGNPAKIVGEWPPSAMQLMIDATTSFYANYLPKDVKK</sequence>
<reference evidence="2" key="1">
    <citation type="submission" date="2022-11" db="UniProtKB">
        <authorList>
            <consortium name="WormBaseParasite"/>
        </authorList>
    </citation>
    <scope>IDENTIFICATION</scope>
</reference>
<evidence type="ECO:0000313" key="1">
    <source>
        <dbReference type="Proteomes" id="UP000887574"/>
    </source>
</evidence>
<dbReference type="WBParaSite" id="jg14725">
    <property type="protein sequence ID" value="jg14725"/>
    <property type="gene ID" value="jg14725"/>
</dbReference>
<dbReference type="SUPFAM" id="SSF51161">
    <property type="entry name" value="Trimeric LpxA-like enzymes"/>
    <property type="match status" value="1"/>
</dbReference>
<accession>A0A915D2F8</accession>